<organism evidence="2 3">
    <name type="scientific">Aquilutibacter rugosus</name>
    <dbReference type="NCBI Taxonomy" id="3115820"/>
    <lineage>
        <taxon>Bacteria</taxon>
        <taxon>Pseudomonadati</taxon>
        <taxon>Pseudomonadota</taxon>
        <taxon>Gammaproteobacteria</taxon>
        <taxon>Lysobacterales</taxon>
        <taxon>Lysobacteraceae</taxon>
        <taxon>Aquilutibacter</taxon>
    </lineage>
</organism>
<protein>
    <submittedName>
        <fullName evidence="2">PadR family transcriptional regulator</fullName>
    </submittedName>
</protein>
<sequence length="124" mass="13588">MTSSFDLEAHVRKFQKELASGTVSLTLLAVLAHAPEPLYGYQIAKQLEQQAGGVLAGKQSALYPVLRNLETAGLLSSMIEPSQSGPPRRYYTITNDGRTVLEHWSQTWFATRNSIDAVLEPGLS</sequence>
<evidence type="ECO:0000313" key="2">
    <source>
        <dbReference type="EMBL" id="MEF2155742.1"/>
    </source>
</evidence>
<comment type="caution">
    <text evidence="2">The sequence shown here is derived from an EMBL/GenBank/DDBJ whole genome shotgun (WGS) entry which is preliminary data.</text>
</comment>
<dbReference type="InterPro" id="IPR036388">
    <property type="entry name" value="WH-like_DNA-bd_sf"/>
</dbReference>
<name>A0ABU7UYY4_9GAMM</name>
<reference evidence="2 3" key="1">
    <citation type="submission" date="2024-01" db="EMBL/GenBank/DDBJ databases">
        <title>Novel species of the genus Luteimonas isolated from rivers.</title>
        <authorList>
            <person name="Lu H."/>
        </authorList>
    </citation>
    <scope>NUCLEOTIDE SEQUENCE [LARGE SCALE GENOMIC DNA]</scope>
    <source>
        <strain evidence="2 3">FXH3W</strain>
    </source>
</reference>
<evidence type="ECO:0000313" key="3">
    <source>
        <dbReference type="Proteomes" id="UP001356170"/>
    </source>
</evidence>
<evidence type="ECO:0000259" key="1">
    <source>
        <dbReference type="Pfam" id="PF03551"/>
    </source>
</evidence>
<keyword evidence="3" id="KW-1185">Reference proteome</keyword>
<dbReference type="SUPFAM" id="SSF46785">
    <property type="entry name" value="Winged helix' DNA-binding domain"/>
    <property type="match status" value="1"/>
</dbReference>
<dbReference type="InterPro" id="IPR005149">
    <property type="entry name" value="Tscrpt_reg_PadR_N"/>
</dbReference>
<dbReference type="RefSeq" id="WP_331690078.1">
    <property type="nucleotide sequence ID" value="NZ_JAZHBN010000007.1"/>
</dbReference>
<dbReference type="Pfam" id="PF03551">
    <property type="entry name" value="PadR"/>
    <property type="match status" value="1"/>
</dbReference>
<dbReference type="Proteomes" id="UP001356170">
    <property type="component" value="Unassembled WGS sequence"/>
</dbReference>
<dbReference type="InterPro" id="IPR052509">
    <property type="entry name" value="Metal_resp_DNA-bind_regulator"/>
</dbReference>
<proteinExistence type="predicted"/>
<dbReference type="PANTHER" id="PTHR33169">
    <property type="entry name" value="PADR-FAMILY TRANSCRIPTIONAL REGULATOR"/>
    <property type="match status" value="1"/>
</dbReference>
<gene>
    <name evidence="2" type="ORF">V3390_05765</name>
</gene>
<dbReference type="Gene3D" id="1.10.10.10">
    <property type="entry name" value="Winged helix-like DNA-binding domain superfamily/Winged helix DNA-binding domain"/>
    <property type="match status" value="1"/>
</dbReference>
<dbReference type="PANTHER" id="PTHR33169:SF14">
    <property type="entry name" value="TRANSCRIPTIONAL REGULATOR RV3488"/>
    <property type="match status" value="1"/>
</dbReference>
<feature type="domain" description="Transcription regulator PadR N-terminal" evidence="1">
    <location>
        <begin position="27"/>
        <end position="102"/>
    </location>
</feature>
<accession>A0ABU7UYY4</accession>
<dbReference type="InterPro" id="IPR036390">
    <property type="entry name" value="WH_DNA-bd_sf"/>
</dbReference>
<dbReference type="EMBL" id="JAZHBO010000002">
    <property type="protein sequence ID" value="MEF2155742.1"/>
    <property type="molecule type" value="Genomic_DNA"/>
</dbReference>